<dbReference type="SUPFAM" id="SSF57850">
    <property type="entry name" value="RING/U-box"/>
    <property type="match status" value="1"/>
</dbReference>
<protein>
    <recommendedName>
        <fullName evidence="2">UBP-type domain-containing protein</fullName>
    </recommendedName>
</protein>
<evidence type="ECO:0000259" key="2">
    <source>
        <dbReference type="PROSITE" id="PS50271"/>
    </source>
</evidence>
<feature type="region of interest" description="Disordered" evidence="1">
    <location>
        <begin position="106"/>
        <end position="139"/>
    </location>
</feature>
<dbReference type="InterPro" id="IPR001607">
    <property type="entry name" value="Znf_UBP"/>
</dbReference>
<evidence type="ECO:0000313" key="4">
    <source>
        <dbReference type="Proteomes" id="UP000466785"/>
    </source>
</evidence>
<dbReference type="Pfam" id="PF02148">
    <property type="entry name" value="zf-UBP"/>
    <property type="match status" value="1"/>
</dbReference>
<dbReference type="InterPro" id="IPR013083">
    <property type="entry name" value="Znf_RING/FYVE/PHD"/>
</dbReference>
<accession>A0A6N4VIZ9</accession>
<evidence type="ECO:0000256" key="1">
    <source>
        <dbReference type="SAM" id="MobiDB-lite"/>
    </source>
</evidence>
<dbReference type="KEGG" id="mpof:MPOR_51890"/>
<evidence type="ECO:0000313" key="3">
    <source>
        <dbReference type="EMBL" id="BBX54163.1"/>
    </source>
</evidence>
<gene>
    <name evidence="3" type="ORF">MPOR_51890</name>
</gene>
<dbReference type="EMBL" id="AP022570">
    <property type="protein sequence ID" value="BBX54163.1"/>
    <property type="molecule type" value="Genomic_DNA"/>
</dbReference>
<proteinExistence type="predicted"/>
<dbReference type="Proteomes" id="UP000466785">
    <property type="component" value="Chromosome"/>
</dbReference>
<dbReference type="PROSITE" id="PS50271">
    <property type="entry name" value="ZF_UBP"/>
    <property type="match status" value="1"/>
</dbReference>
<reference evidence="3 4" key="1">
    <citation type="journal article" date="2019" name="Emerg. Microbes Infect.">
        <title>Comprehensive subspecies identification of 175 nontuberculous mycobacteria species based on 7547 genomic profiles.</title>
        <authorList>
            <person name="Matsumoto Y."/>
            <person name="Kinjo T."/>
            <person name="Motooka D."/>
            <person name="Nabeya D."/>
            <person name="Jung N."/>
            <person name="Uechi K."/>
            <person name="Horii T."/>
            <person name="Iida T."/>
            <person name="Fujita J."/>
            <person name="Nakamura S."/>
        </authorList>
    </citation>
    <scope>NUCLEOTIDE SEQUENCE [LARGE SCALE GENOMIC DNA]</scope>
    <source>
        <strain evidence="3 4">JCM 12603</strain>
    </source>
</reference>
<dbReference type="AlphaFoldDB" id="A0A6N4VIZ9"/>
<dbReference type="Gene3D" id="3.30.40.10">
    <property type="entry name" value="Zinc/RING finger domain, C3HC4 (zinc finger)"/>
    <property type="match status" value="1"/>
</dbReference>
<dbReference type="GO" id="GO:0008270">
    <property type="term" value="F:zinc ion binding"/>
    <property type="evidence" value="ECO:0007669"/>
    <property type="project" value="InterPro"/>
</dbReference>
<name>A0A6N4VIZ9_9MYCO</name>
<feature type="domain" description="UBP-type" evidence="2">
    <location>
        <begin position="8"/>
        <end position="118"/>
    </location>
</feature>
<organism evidence="3 4">
    <name type="scientific">Mycolicibacterium poriferae</name>
    <dbReference type="NCBI Taxonomy" id="39694"/>
    <lineage>
        <taxon>Bacteria</taxon>
        <taxon>Bacillati</taxon>
        <taxon>Actinomycetota</taxon>
        <taxon>Actinomycetes</taxon>
        <taxon>Mycobacteriales</taxon>
        <taxon>Mycobacteriaceae</taxon>
        <taxon>Mycolicibacterium</taxon>
    </lineage>
</organism>
<sequence>MWPDFTRLGAVAAITLRVVSDAVDPTIPPSGTGCVECEAAGGWWVHLRRCAGCGHIGCCDDSPSRHASAHWRSTGHPVIRSFEPGEDWYWDYDRDEYYVRPDGSADLAAPLSRPAGQSVPGPRERVPKDWMAQLQRRRG</sequence>
<keyword evidence="4" id="KW-1185">Reference proteome</keyword>